<dbReference type="NCBIfam" id="NF047646">
    <property type="entry name" value="REP_Tyr_transpos"/>
    <property type="match status" value="1"/>
</dbReference>
<dbReference type="GO" id="GO:0004803">
    <property type="term" value="F:transposase activity"/>
    <property type="evidence" value="ECO:0007669"/>
    <property type="project" value="InterPro"/>
</dbReference>
<dbReference type="EMBL" id="VLKN01000001">
    <property type="protein sequence ID" value="TWI05957.1"/>
    <property type="molecule type" value="Genomic_DNA"/>
</dbReference>
<name>A0A562LE93_9GAMM</name>
<evidence type="ECO:0000313" key="2">
    <source>
        <dbReference type="EMBL" id="TWI05957.1"/>
    </source>
</evidence>
<dbReference type="PANTHER" id="PTHR36966:SF1">
    <property type="entry name" value="REP-ASSOCIATED TYROSINE TRANSPOSASE"/>
    <property type="match status" value="1"/>
</dbReference>
<dbReference type="RefSeq" id="WP_144897770.1">
    <property type="nucleotide sequence ID" value="NZ_VLKN01000001.1"/>
</dbReference>
<dbReference type="OrthoDB" id="9794403at2"/>
<dbReference type="PANTHER" id="PTHR36966">
    <property type="entry name" value="REP-ASSOCIATED TYROSINE TRANSPOSASE"/>
    <property type="match status" value="1"/>
</dbReference>
<organism evidence="2 3">
    <name type="scientific">Luteimonas cucumeris</name>
    <dbReference type="NCBI Taxonomy" id="985012"/>
    <lineage>
        <taxon>Bacteria</taxon>
        <taxon>Pseudomonadati</taxon>
        <taxon>Pseudomonadota</taxon>
        <taxon>Gammaproteobacteria</taxon>
        <taxon>Lysobacterales</taxon>
        <taxon>Lysobacteraceae</taxon>
        <taxon>Luteimonas</taxon>
    </lineage>
</organism>
<reference evidence="2 3" key="1">
    <citation type="journal article" date="2015" name="Stand. Genomic Sci.">
        <title>Genomic Encyclopedia of Bacterial and Archaeal Type Strains, Phase III: the genomes of soil and plant-associated and newly described type strains.</title>
        <authorList>
            <person name="Whitman W.B."/>
            <person name="Woyke T."/>
            <person name="Klenk H.P."/>
            <person name="Zhou Y."/>
            <person name="Lilburn T.G."/>
            <person name="Beck B.J."/>
            <person name="De Vos P."/>
            <person name="Vandamme P."/>
            <person name="Eisen J.A."/>
            <person name="Garrity G."/>
            <person name="Hugenholtz P."/>
            <person name="Kyrpides N.C."/>
        </authorList>
    </citation>
    <scope>NUCLEOTIDE SEQUENCE [LARGE SCALE GENOMIC DNA]</scope>
    <source>
        <strain evidence="2 3">CGMCC 1.10821</strain>
    </source>
</reference>
<sequence length="177" mass="20893">MTNYRRASVPGATYFFTVNLANRDTTLLTDRIDDLRNAMRCVRVRHPFAIDAMVVLPEHIHALWTLPDDDFDYALRWRLIKTWFARHAPQGERRRASRIAKGERGIWQRRYWEHLVRHDDDLRRHVDYIPHNPVKHGHVVLAVDWPYSTFHRYVAEGRLPLDWGGDAGVGEKFGERG</sequence>
<proteinExistence type="predicted"/>
<dbReference type="SMART" id="SM01321">
    <property type="entry name" value="Y1_Tnp"/>
    <property type="match status" value="1"/>
</dbReference>
<dbReference type="Gene3D" id="3.30.70.1290">
    <property type="entry name" value="Transposase IS200-like"/>
    <property type="match status" value="1"/>
</dbReference>
<accession>A0A562LE93</accession>
<dbReference type="AlphaFoldDB" id="A0A562LE93"/>
<comment type="caution">
    <text evidence="2">The sequence shown here is derived from an EMBL/GenBank/DDBJ whole genome shotgun (WGS) entry which is preliminary data.</text>
</comment>
<dbReference type="GO" id="GO:0006313">
    <property type="term" value="P:DNA transposition"/>
    <property type="evidence" value="ECO:0007669"/>
    <property type="project" value="InterPro"/>
</dbReference>
<feature type="domain" description="Transposase IS200-like" evidence="1">
    <location>
        <begin position="9"/>
        <end position="132"/>
    </location>
</feature>
<dbReference type="GO" id="GO:0043565">
    <property type="term" value="F:sequence-specific DNA binding"/>
    <property type="evidence" value="ECO:0007669"/>
    <property type="project" value="TreeGrafter"/>
</dbReference>
<gene>
    <name evidence="2" type="ORF">IP90_00219</name>
</gene>
<protein>
    <submittedName>
        <fullName evidence="2">Putative transposase</fullName>
    </submittedName>
</protein>
<dbReference type="InterPro" id="IPR036515">
    <property type="entry name" value="Transposase_17_sf"/>
</dbReference>
<dbReference type="InterPro" id="IPR002686">
    <property type="entry name" value="Transposase_17"/>
</dbReference>
<dbReference type="SUPFAM" id="SSF143422">
    <property type="entry name" value="Transposase IS200-like"/>
    <property type="match status" value="1"/>
</dbReference>
<evidence type="ECO:0000313" key="3">
    <source>
        <dbReference type="Proteomes" id="UP000315167"/>
    </source>
</evidence>
<dbReference type="InterPro" id="IPR052715">
    <property type="entry name" value="RAYT_transposase"/>
</dbReference>
<evidence type="ECO:0000259" key="1">
    <source>
        <dbReference type="SMART" id="SM01321"/>
    </source>
</evidence>
<keyword evidence="3" id="KW-1185">Reference proteome</keyword>
<dbReference type="Proteomes" id="UP000315167">
    <property type="component" value="Unassembled WGS sequence"/>
</dbReference>